<dbReference type="PANTHER" id="PTHR43559">
    <property type="entry name" value="HYDROLASE YCAC-RELATED"/>
    <property type="match status" value="1"/>
</dbReference>
<dbReference type="PANTHER" id="PTHR43559:SF1">
    <property type="entry name" value="HYDROLASE"/>
    <property type="match status" value="1"/>
</dbReference>
<dbReference type="InterPro" id="IPR053152">
    <property type="entry name" value="Hydrolase_YcaC-like"/>
</dbReference>
<protein>
    <submittedName>
        <fullName evidence="2">Nicotinamidase-related amidase</fullName>
    </submittedName>
</protein>
<evidence type="ECO:0000259" key="1">
    <source>
        <dbReference type="Pfam" id="PF00857"/>
    </source>
</evidence>
<dbReference type="RefSeq" id="WP_310290798.1">
    <property type="nucleotide sequence ID" value="NZ_BAAAWO010000001.1"/>
</dbReference>
<dbReference type="EMBL" id="JAVDYI010000001">
    <property type="protein sequence ID" value="MDR7358788.1"/>
    <property type="molecule type" value="Genomic_DNA"/>
</dbReference>
<keyword evidence="3" id="KW-1185">Reference proteome</keyword>
<sequence length="198" mass="21885">MEKKTAPEPVRDQARDHLLTPQNCVLALIDFQPEQYGTVTSTTRERIDLNVVALCRLATKFGVPVVLSTVGVDMGVNQGTSQVIKDELPGVREIDRSGVNAWEDADFRAAIEGTGRRKVVIAGLWTEVCLTFPTLDMLAEGYGVYPVADAVAAGAQPVTAISFGSELMRNWAREDSDKLREVMRWYFPRKQELDADGK</sequence>
<evidence type="ECO:0000313" key="3">
    <source>
        <dbReference type="Proteomes" id="UP001183817"/>
    </source>
</evidence>
<proteinExistence type="predicted"/>
<reference evidence="2 3" key="1">
    <citation type="submission" date="2023-07" db="EMBL/GenBank/DDBJ databases">
        <title>Sequencing the genomes of 1000 actinobacteria strains.</title>
        <authorList>
            <person name="Klenk H.-P."/>
        </authorList>
    </citation>
    <scope>NUCLEOTIDE SEQUENCE [LARGE SCALE GENOMIC DNA]</scope>
    <source>
        <strain evidence="2 3">DSM 20167</strain>
    </source>
</reference>
<dbReference type="Proteomes" id="UP001183817">
    <property type="component" value="Unassembled WGS sequence"/>
</dbReference>
<gene>
    <name evidence="2" type="ORF">J2S64_002479</name>
</gene>
<dbReference type="InterPro" id="IPR036380">
    <property type="entry name" value="Isochorismatase-like_sf"/>
</dbReference>
<organism evidence="2 3">
    <name type="scientific">Paeniglutamicibacter sulfureus</name>
    <dbReference type="NCBI Taxonomy" id="43666"/>
    <lineage>
        <taxon>Bacteria</taxon>
        <taxon>Bacillati</taxon>
        <taxon>Actinomycetota</taxon>
        <taxon>Actinomycetes</taxon>
        <taxon>Micrococcales</taxon>
        <taxon>Micrococcaceae</taxon>
        <taxon>Paeniglutamicibacter</taxon>
    </lineage>
</organism>
<dbReference type="Pfam" id="PF00857">
    <property type="entry name" value="Isochorismatase"/>
    <property type="match status" value="1"/>
</dbReference>
<accession>A0ABU2BJK6</accession>
<comment type="caution">
    <text evidence="2">The sequence shown here is derived from an EMBL/GenBank/DDBJ whole genome shotgun (WGS) entry which is preliminary data.</text>
</comment>
<feature type="domain" description="Isochorismatase-like" evidence="1">
    <location>
        <begin position="26"/>
        <end position="155"/>
    </location>
</feature>
<evidence type="ECO:0000313" key="2">
    <source>
        <dbReference type="EMBL" id="MDR7358788.1"/>
    </source>
</evidence>
<dbReference type="InterPro" id="IPR000868">
    <property type="entry name" value="Isochorismatase-like_dom"/>
</dbReference>
<dbReference type="SUPFAM" id="SSF52499">
    <property type="entry name" value="Isochorismatase-like hydrolases"/>
    <property type="match status" value="1"/>
</dbReference>
<name>A0ABU2BJK6_9MICC</name>
<dbReference type="Gene3D" id="3.40.50.850">
    <property type="entry name" value="Isochorismatase-like"/>
    <property type="match status" value="1"/>
</dbReference>